<feature type="non-terminal residue" evidence="2">
    <location>
        <position position="1"/>
    </location>
</feature>
<accession>A0A395M5S7</accession>
<feature type="region of interest" description="Disordered" evidence="1">
    <location>
        <begin position="23"/>
        <end position="53"/>
    </location>
</feature>
<reference evidence="2 3" key="1">
    <citation type="journal article" date="2018" name="PLoS Pathog.">
        <title>Evolution of structural diversity of trichothecenes, a family of toxins produced by plant pathogenic and entomopathogenic fungi.</title>
        <authorList>
            <person name="Proctor R.H."/>
            <person name="McCormick S.P."/>
            <person name="Kim H.S."/>
            <person name="Cardoza R.E."/>
            <person name="Stanley A.M."/>
            <person name="Lindo L."/>
            <person name="Kelly A."/>
            <person name="Brown D.W."/>
            <person name="Lee T."/>
            <person name="Vaughan M.M."/>
            <person name="Alexander N.J."/>
            <person name="Busman M."/>
            <person name="Gutierrez S."/>
        </authorList>
    </citation>
    <scope>NUCLEOTIDE SEQUENCE [LARGE SCALE GENOMIC DNA]</scope>
    <source>
        <strain evidence="2 3">NRRL 13405</strain>
    </source>
</reference>
<evidence type="ECO:0000313" key="2">
    <source>
        <dbReference type="EMBL" id="RFN39977.1"/>
    </source>
</evidence>
<dbReference type="EMBL" id="PXXK01001050">
    <property type="protein sequence ID" value="RFN39977.1"/>
    <property type="molecule type" value="Genomic_DNA"/>
</dbReference>
<evidence type="ECO:0000256" key="1">
    <source>
        <dbReference type="SAM" id="MobiDB-lite"/>
    </source>
</evidence>
<comment type="caution">
    <text evidence="2">The sequence shown here is derived from an EMBL/GenBank/DDBJ whole genome shotgun (WGS) entry which is preliminary data.</text>
</comment>
<gene>
    <name evidence="2" type="ORF">FIE12Z_13083</name>
</gene>
<keyword evidence="3" id="KW-1185">Reference proteome</keyword>
<evidence type="ECO:0000313" key="3">
    <source>
        <dbReference type="Proteomes" id="UP000265631"/>
    </source>
</evidence>
<organism evidence="2 3">
    <name type="scientific">Fusarium flagelliforme</name>
    <dbReference type="NCBI Taxonomy" id="2675880"/>
    <lineage>
        <taxon>Eukaryota</taxon>
        <taxon>Fungi</taxon>
        <taxon>Dikarya</taxon>
        <taxon>Ascomycota</taxon>
        <taxon>Pezizomycotina</taxon>
        <taxon>Sordariomycetes</taxon>
        <taxon>Hypocreomycetidae</taxon>
        <taxon>Hypocreales</taxon>
        <taxon>Nectriaceae</taxon>
        <taxon>Fusarium</taxon>
        <taxon>Fusarium incarnatum-equiseti species complex</taxon>
    </lineage>
</organism>
<feature type="non-terminal residue" evidence="2">
    <location>
        <position position="89"/>
    </location>
</feature>
<name>A0A395M5S7_9HYPO</name>
<dbReference type="Proteomes" id="UP000265631">
    <property type="component" value="Unassembled WGS sequence"/>
</dbReference>
<dbReference type="AlphaFoldDB" id="A0A395M5S7"/>
<sequence>LTKTSRPPTEISTKILKTQLEIKRETEGSKFPTEISTKVPDKISPPSTHSPTEILQTPLETEREIKTSTKILNTQLETTKYETNFLPRI</sequence>
<proteinExistence type="predicted"/>
<protein>
    <submittedName>
        <fullName evidence="2">Uncharacterized protein</fullName>
    </submittedName>
</protein>